<comment type="subcellular location">
    <subcellularLocation>
        <location evidence="1">Host cell</location>
    </subcellularLocation>
    <subcellularLocation>
        <location evidence="2">Secreted</location>
    </subcellularLocation>
</comment>
<comment type="caution">
    <text evidence="5">The sequence shown here is derived from an EMBL/GenBank/DDBJ whole genome shotgun (WGS) entry which is preliminary data.</text>
</comment>
<dbReference type="AlphaFoldDB" id="A0A397STC0"/>
<protein>
    <recommendedName>
        <fullName evidence="4">Crinkler effector protein N-terminal domain-containing protein</fullName>
    </recommendedName>
</protein>
<dbReference type="OrthoDB" id="2673191at2759"/>
<sequence length="186" mass="22000">MSSRITLVCLVQGDTPKHAFPVDTYKYKLIGHLKEFIKNKNKNLFSSVDANNLKLWKVNIRDDEFQEREFYDKYELLATRKIGYYWNTQPSGDIHIIVSPPPTTIKLCSAIQENIYKDNVKISSRTVASKLLPFICKWTQQGSVHSEPRRFICKRDLMFHYIFEHVDDTMKLYELKSVRHYLIICF</sequence>
<evidence type="ECO:0000313" key="5">
    <source>
        <dbReference type="EMBL" id="RIA89363.1"/>
    </source>
</evidence>
<dbReference type="EMBL" id="QKYT01000223">
    <property type="protein sequence ID" value="RIA89363.1"/>
    <property type="molecule type" value="Genomic_DNA"/>
</dbReference>
<dbReference type="InterPro" id="IPR045379">
    <property type="entry name" value="Crinkler_N"/>
</dbReference>
<evidence type="ECO:0000256" key="2">
    <source>
        <dbReference type="ARBA" id="ARBA00004613"/>
    </source>
</evidence>
<gene>
    <name evidence="5" type="ORF">C1645_201157</name>
</gene>
<organism evidence="5 6">
    <name type="scientific">Glomus cerebriforme</name>
    <dbReference type="NCBI Taxonomy" id="658196"/>
    <lineage>
        <taxon>Eukaryota</taxon>
        <taxon>Fungi</taxon>
        <taxon>Fungi incertae sedis</taxon>
        <taxon>Mucoromycota</taxon>
        <taxon>Glomeromycotina</taxon>
        <taxon>Glomeromycetes</taxon>
        <taxon>Glomerales</taxon>
        <taxon>Glomeraceae</taxon>
        <taxon>Glomus</taxon>
    </lineage>
</organism>
<name>A0A397STC0_9GLOM</name>
<evidence type="ECO:0000256" key="1">
    <source>
        <dbReference type="ARBA" id="ARBA00004340"/>
    </source>
</evidence>
<dbReference type="GO" id="GO:0043657">
    <property type="term" value="C:host cell"/>
    <property type="evidence" value="ECO:0007669"/>
    <property type="project" value="UniProtKB-SubCell"/>
</dbReference>
<evidence type="ECO:0000259" key="4">
    <source>
        <dbReference type="Pfam" id="PF20147"/>
    </source>
</evidence>
<feature type="domain" description="Crinkler effector protein N-terminal" evidence="4">
    <location>
        <begin position="5"/>
        <end position="98"/>
    </location>
</feature>
<accession>A0A397STC0</accession>
<proteinExistence type="predicted"/>
<dbReference type="Proteomes" id="UP000265703">
    <property type="component" value="Unassembled WGS sequence"/>
</dbReference>
<reference evidence="5 6" key="1">
    <citation type="submission" date="2018-06" db="EMBL/GenBank/DDBJ databases">
        <title>Comparative genomics reveals the genomic features of Rhizophagus irregularis, R. cerebriforme, R. diaphanum and Gigaspora rosea, and their symbiotic lifestyle signature.</title>
        <authorList>
            <person name="Morin E."/>
            <person name="San Clemente H."/>
            <person name="Chen E.C.H."/>
            <person name="De La Providencia I."/>
            <person name="Hainaut M."/>
            <person name="Kuo A."/>
            <person name="Kohler A."/>
            <person name="Murat C."/>
            <person name="Tang N."/>
            <person name="Roy S."/>
            <person name="Loubradou J."/>
            <person name="Henrissat B."/>
            <person name="Grigoriev I.V."/>
            <person name="Corradi N."/>
            <person name="Roux C."/>
            <person name="Martin F.M."/>
        </authorList>
    </citation>
    <scope>NUCLEOTIDE SEQUENCE [LARGE SCALE GENOMIC DNA]</scope>
    <source>
        <strain evidence="5 6">DAOM 227022</strain>
    </source>
</reference>
<dbReference type="GO" id="GO:0005576">
    <property type="term" value="C:extracellular region"/>
    <property type="evidence" value="ECO:0007669"/>
    <property type="project" value="UniProtKB-SubCell"/>
</dbReference>
<keyword evidence="6" id="KW-1185">Reference proteome</keyword>
<evidence type="ECO:0000313" key="6">
    <source>
        <dbReference type="Proteomes" id="UP000265703"/>
    </source>
</evidence>
<keyword evidence="3" id="KW-0964">Secreted</keyword>
<evidence type="ECO:0000256" key="3">
    <source>
        <dbReference type="ARBA" id="ARBA00022525"/>
    </source>
</evidence>
<dbReference type="Pfam" id="PF20147">
    <property type="entry name" value="Crinkler"/>
    <property type="match status" value="1"/>
</dbReference>